<sequence>MKSKRENVAFLGNSGPVVRGWMLLLLMATGFFGQAQVVSITSANDNATEGGVGTDGTLSFTISRGAFNIYNTTVTYSFAGTAEAGFDYAVPATPSAPGENTVELSPFQTSLTVTIDNIVNDDLVEGPETIVVTLETVDNGTLDPTQSEVTLSLDDNDGVFTVTTVGEAAEEGAVPGSFTVTLDKPVAPGVTVSLPYTFGGNADVTDYTVGGQQNTLTFTDDEASLSQVITITPVDDDIVENDETVVLNLGTPDAGTVDQVPATNRTITIADNDTGTFSVETIDADAAEEGQDQGRFLISLDNSNGTGTPVTVPYTLGGTASQGDDFTITPPTPLSFPDGQDAIELVITPINDALPEDDETVILVLGTPSDPTKFSYTPEPEAQRTVTILDDDCAAGTEAPVLTQNEDTFCDDFSVGLDTYYTGTRPNGTALIWTENGADPLNQDDWAPRTGASVIAEPGSYFAFFWDEVDNCNSPVTELVITQNISPTAGTLVPSEPTAVCNNDTDEFGPNEIDLDDYITGQDAGTWVQTGGPDLGENLDGTEVDFEGEAEGTYEFTYTTNSATAPCTEDTLVLTLTVSDCDPCVAGGVAPILAAGQSDTFCGPIPDTASLNDFTSSSAPAGTTLVWTTNSEDFTDTSAHLTADQINNFLAGDYYAVFYDALNDCTSPALTVSIVQNDIPDITDSTGSSSCGPGTLQLSAIGSLDATLRWFTTATGGEELAEGSQFTTPELTQTTAYYVEAEANGCISPRTEVIATIIPQPSAGAPQNTSSCNAAEFGTTVLDLDSTFSGTPDAGTWSFTDGPSAITLNSENVVDFQGSANGDYTFTYTTTGAEQPCEDASATITISVSSCDTDDDDDGLLGGIEAILGTDPNDPDTDGDGIDDGVEVGDDYENPLDEDGDGIIDALDSNILDSDGDGINDQQDPANENPCVPERFNGACDTDGDGISDLQEREDGTDPDDPCSPNETPSCAEPIDLQVTKEVDRKDALVNDEVVFTVTVNNLSDRKALKVVVGDLLETGFALGAAGADSTAVATAGEYDVETGMWNVPEIPAMGSETLTVPVRILEGGPYENTAELLSSIPEDGTPDNNTATITLNIDLPEGIDLVLEKSAAIVDSQDSLAVAAFQSGQINPLSGQEVIFKLKVTNESERDTVSSIVIRDSLSRAFSEPRFAPELDSIVQFNSETRILQWVAGELPKGEFAELEFRVTVDSLGTYVNTAEIDRSSPVDSEGKYDNNTATVAVRVSEPNEVEFGIIFNQFSPNNDGVNDKLKINKRRTNDDGSLGDEVDLRYSIKIFNRYGSLVFEGNQLTDEVIWDGTRKGEDVPDGTYFYVLDLTVNEELGVVTNTTEKGWIQLIR</sequence>
<dbReference type="InterPro" id="IPR038081">
    <property type="entry name" value="CalX-like_sf"/>
</dbReference>
<evidence type="ECO:0000256" key="2">
    <source>
        <dbReference type="ARBA" id="ARBA00022737"/>
    </source>
</evidence>
<keyword evidence="2" id="KW-0677">Repeat</keyword>
<dbReference type="Pfam" id="PF01345">
    <property type="entry name" value="DUF11"/>
    <property type="match status" value="2"/>
</dbReference>
<feature type="region of interest" description="Disordered" evidence="4">
    <location>
        <begin position="867"/>
        <end position="895"/>
    </location>
</feature>
<evidence type="ECO:0000256" key="4">
    <source>
        <dbReference type="SAM" id="MobiDB-lite"/>
    </source>
</evidence>
<dbReference type="InterPro" id="IPR047589">
    <property type="entry name" value="DUF11_rpt"/>
</dbReference>
<dbReference type="Pfam" id="PF03160">
    <property type="entry name" value="Calx-beta"/>
    <property type="match status" value="2"/>
</dbReference>
<dbReference type="SMART" id="SM00237">
    <property type="entry name" value="Calx_beta"/>
    <property type="match status" value="1"/>
</dbReference>
<dbReference type="InterPro" id="IPR044023">
    <property type="entry name" value="Ig_7"/>
</dbReference>
<keyword evidence="3" id="KW-0106">Calcium</keyword>
<proteinExistence type="predicted"/>
<protein>
    <submittedName>
        <fullName evidence="6">Gliding motility-associated C-terminal domain-containing protein</fullName>
    </submittedName>
</protein>
<dbReference type="RefSeq" id="WP_314015551.1">
    <property type="nucleotide sequence ID" value="NZ_JAVTTP010000001.1"/>
</dbReference>
<evidence type="ECO:0000256" key="3">
    <source>
        <dbReference type="ARBA" id="ARBA00022837"/>
    </source>
</evidence>
<dbReference type="Pfam" id="PF13585">
    <property type="entry name" value="CHU_C"/>
    <property type="match status" value="1"/>
</dbReference>
<feature type="region of interest" description="Disordered" evidence="4">
    <location>
        <begin position="912"/>
        <end position="972"/>
    </location>
</feature>
<dbReference type="PANTHER" id="PTHR34819">
    <property type="entry name" value="LARGE CYSTEINE-RICH PERIPLASMIC PROTEIN OMCB"/>
    <property type="match status" value="1"/>
</dbReference>
<name>A0ABU3L724_9FLAO</name>
<dbReference type="InterPro" id="IPR001434">
    <property type="entry name" value="OmcB-like_DUF11"/>
</dbReference>
<dbReference type="InterPro" id="IPR003644">
    <property type="entry name" value="Calx_beta"/>
</dbReference>
<dbReference type="Pfam" id="PF19081">
    <property type="entry name" value="Ig_7"/>
    <property type="match status" value="1"/>
</dbReference>
<dbReference type="Proteomes" id="UP001250656">
    <property type="component" value="Unassembled WGS sequence"/>
</dbReference>
<dbReference type="EMBL" id="JAVTTP010000001">
    <property type="protein sequence ID" value="MDT7829549.1"/>
    <property type="molecule type" value="Genomic_DNA"/>
</dbReference>
<evidence type="ECO:0000256" key="1">
    <source>
        <dbReference type="ARBA" id="ARBA00022729"/>
    </source>
</evidence>
<dbReference type="InterPro" id="IPR051172">
    <property type="entry name" value="Chlamydia_OmcB"/>
</dbReference>
<dbReference type="PANTHER" id="PTHR34819:SF3">
    <property type="entry name" value="CELL SURFACE PROTEIN"/>
    <property type="match status" value="1"/>
</dbReference>
<comment type="caution">
    <text evidence="6">The sequence shown here is derived from an EMBL/GenBank/DDBJ whole genome shotgun (WGS) entry which is preliminary data.</text>
</comment>
<accession>A0ABU3L724</accession>
<keyword evidence="1" id="KW-0732">Signal</keyword>
<feature type="domain" description="PKD" evidence="5">
    <location>
        <begin position="789"/>
        <end position="853"/>
    </location>
</feature>
<dbReference type="InterPro" id="IPR026341">
    <property type="entry name" value="T9SS_type_B"/>
</dbReference>
<feature type="compositionally biased region" description="Acidic residues" evidence="4">
    <location>
        <begin position="873"/>
        <end position="895"/>
    </location>
</feature>
<organism evidence="6 7">
    <name type="scientific">Pricia mediterranea</name>
    <dbReference type="NCBI Taxonomy" id="3076079"/>
    <lineage>
        <taxon>Bacteria</taxon>
        <taxon>Pseudomonadati</taxon>
        <taxon>Bacteroidota</taxon>
        <taxon>Flavobacteriia</taxon>
        <taxon>Flavobacteriales</taxon>
        <taxon>Flavobacteriaceae</taxon>
        <taxon>Pricia</taxon>
    </lineage>
</organism>
<dbReference type="SUPFAM" id="SSF141072">
    <property type="entry name" value="CalX-like"/>
    <property type="match status" value="3"/>
</dbReference>
<evidence type="ECO:0000313" key="6">
    <source>
        <dbReference type="EMBL" id="MDT7829549.1"/>
    </source>
</evidence>
<keyword evidence="7" id="KW-1185">Reference proteome</keyword>
<dbReference type="InterPro" id="IPR000601">
    <property type="entry name" value="PKD_dom"/>
</dbReference>
<evidence type="ECO:0000259" key="5">
    <source>
        <dbReference type="PROSITE" id="PS50093"/>
    </source>
</evidence>
<dbReference type="NCBIfam" id="TIGR04131">
    <property type="entry name" value="Bac_Flav_CTERM"/>
    <property type="match status" value="1"/>
</dbReference>
<dbReference type="Gene3D" id="2.60.40.2030">
    <property type="match status" value="3"/>
</dbReference>
<dbReference type="PROSITE" id="PS50093">
    <property type="entry name" value="PKD"/>
    <property type="match status" value="1"/>
</dbReference>
<gene>
    <name evidence="6" type="ORF">RQM65_12805</name>
</gene>
<evidence type="ECO:0000313" key="7">
    <source>
        <dbReference type="Proteomes" id="UP001250656"/>
    </source>
</evidence>
<dbReference type="NCBIfam" id="TIGR01451">
    <property type="entry name" value="B_ant_repeat"/>
    <property type="match status" value="1"/>
</dbReference>
<reference evidence="6 7" key="1">
    <citation type="submission" date="2023-09" db="EMBL/GenBank/DDBJ databases">
        <title>Novel taxa isolated from Blanes Bay.</title>
        <authorList>
            <person name="Rey-Velasco X."/>
            <person name="Lucena T."/>
        </authorList>
    </citation>
    <scope>NUCLEOTIDE SEQUENCE [LARGE SCALE GENOMIC DNA]</scope>
    <source>
        <strain evidence="6 7">S334</strain>
    </source>
</reference>